<evidence type="ECO:0000313" key="4">
    <source>
        <dbReference type="Proteomes" id="UP000011717"/>
    </source>
</evidence>
<dbReference type="GO" id="GO:0004252">
    <property type="term" value="F:serine-type endopeptidase activity"/>
    <property type="evidence" value="ECO:0007669"/>
    <property type="project" value="TreeGrafter"/>
</dbReference>
<name>M2S9W5_9SPHN</name>
<dbReference type="AlphaFoldDB" id="M2S9W5"/>
<dbReference type="Gene3D" id="3.40.50.1820">
    <property type="entry name" value="alpha/beta hydrolase"/>
    <property type="match status" value="1"/>
</dbReference>
<dbReference type="GO" id="GO:0006508">
    <property type="term" value="P:proteolysis"/>
    <property type="evidence" value="ECO:0007669"/>
    <property type="project" value="InterPro"/>
</dbReference>
<dbReference type="InterPro" id="IPR001375">
    <property type="entry name" value="Peptidase_S9_cat"/>
</dbReference>
<dbReference type="SUPFAM" id="SSF53474">
    <property type="entry name" value="alpha/beta-Hydrolases"/>
    <property type="match status" value="1"/>
</dbReference>
<keyword evidence="4" id="KW-1185">Reference proteome</keyword>
<organism evidence="3 4">
    <name type="scientific">Pacificimonas flava</name>
    <dbReference type="NCBI Taxonomy" id="1234595"/>
    <lineage>
        <taxon>Bacteria</taxon>
        <taxon>Pseudomonadati</taxon>
        <taxon>Pseudomonadota</taxon>
        <taxon>Alphaproteobacteria</taxon>
        <taxon>Sphingomonadales</taxon>
        <taxon>Sphingosinicellaceae</taxon>
        <taxon>Pacificimonas</taxon>
    </lineage>
</organism>
<evidence type="ECO:0000259" key="2">
    <source>
        <dbReference type="Pfam" id="PF00326"/>
    </source>
</evidence>
<protein>
    <submittedName>
        <fullName evidence="3">Prolyl oligopeptidase family protein</fullName>
    </submittedName>
</protein>
<reference evidence="3 4" key="1">
    <citation type="journal article" date="2013" name="Genome Announc.">
        <title>Draft Genome Sequence of Strain JLT2015T, Belonging to the Family Sphingomonadaceae of the Alphaproteobacteria.</title>
        <authorList>
            <person name="Tang K."/>
            <person name="Liu K."/>
            <person name="Li S."/>
            <person name="Jiao N."/>
        </authorList>
    </citation>
    <scope>NUCLEOTIDE SEQUENCE [LARGE SCALE GENOMIC DNA]</scope>
    <source>
        <strain evidence="3 4">JLT2015</strain>
    </source>
</reference>
<dbReference type="Proteomes" id="UP000011717">
    <property type="component" value="Unassembled WGS sequence"/>
</dbReference>
<gene>
    <name evidence="3" type="ORF">C725_2461</name>
</gene>
<dbReference type="PANTHER" id="PTHR42776:SF27">
    <property type="entry name" value="DIPEPTIDYL PEPTIDASE FAMILY MEMBER 6"/>
    <property type="match status" value="1"/>
</dbReference>
<keyword evidence="1" id="KW-0378">Hydrolase</keyword>
<evidence type="ECO:0000313" key="3">
    <source>
        <dbReference type="EMBL" id="EMD82175.1"/>
    </source>
</evidence>
<accession>M2S9W5</accession>
<dbReference type="EMBL" id="AMRV01000009">
    <property type="protein sequence ID" value="EMD82175.1"/>
    <property type="molecule type" value="Genomic_DNA"/>
</dbReference>
<evidence type="ECO:0000256" key="1">
    <source>
        <dbReference type="ARBA" id="ARBA00022801"/>
    </source>
</evidence>
<dbReference type="InterPro" id="IPR029058">
    <property type="entry name" value="AB_hydrolase_fold"/>
</dbReference>
<comment type="caution">
    <text evidence="3">The sequence shown here is derived from an EMBL/GenBank/DDBJ whole genome shotgun (WGS) entry which is preliminary data.</text>
</comment>
<sequence length="678" mass="73594">MARMARTLGKTQTLTLSRGIAFIAALVCGSAELVSAEPIAEAFGTMPTADDMRLSPDGTHIAYLNRSGTYDVLFVADVDSGESVPILRSNASSSFSNCRFLNTERLACLAYGSAEIARSLHTATASTIALNVDGSDLIRLGRQGSGRDLYGTSVSGTIVDPLPNDADHVLMSVYLVPQSTADTRIAKREEGPSVQKVNVYTNRMSTEFGPVTDARQFFTDTKGEVRAYSILYSAPDGYTGNRRVFRVRPAGSRDWRLLGEDNVSDYDRISIEGFSEDGTSVFMLKPHEGRSALFSVPVTANGPETLVWSRDGVDADSLVTFGQERRPVGVAWSDEYNHIDFFDPELEALSKALASALGGDVEVSLIESSADGNRILLTVSSADKPGHYYVYDKSARKLIDLAPARGSIDTRALATTTPISYETEDGTSVPAYLTIPPGKTRDSKNLPFIVLPHGGPTARDYWGFDWLAQYLAAKGYAVLQPNYRGSAGYGADWLGENAFRSWKLAVSDINGAAYWAQEAGLADPERTAIVGWSYGGYAALQANVIDPDLFRATIAIAPVVDLEMLKQDESYYAGARLVANMIGSGDWVAAGSPRRYADRFENPVLLVHGTEDANVRVRHSHTMRNALQSASKPVEYLEFEGLDHQLASSKSRIEMLEKIGLFLANSLDRQTELTASGN</sequence>
<dbReference type="Pfam" id="PF00326">
    <property type="entry name" value="Peptidase_S9"/>
    <property type="match status" value="1"/>
</dbReference>
<dbReference type="PANTHER" id="PTHR42776">
    <property type="entry name" value="SERINE PEPTIDASE S9 FAMILY MEMBER"/>
    <property type="match status" value="1"/>
</dbReference>
<dbReference type="SUPFAM" id="SSF82171">
    <property type="entry name" value="DPP6 N-terminal domain-like"/>
    <property type="match status" value="1"/>
</dbReference>
<proteinExistence type="predicted"/>
<feature type="domain" description="Peptidase S9 prolyl oligopeptidase catalytic" evidence="2">
    <location>
        <begin position="462"/>
        <end position="668"/>
    </location>
</feature>